<protein>
    <recommendedName>
        <fullName evidence="1">DUF6265 domain-containing protein</fullName>
    </recommendedName>
</protein>
<dbReference type="RefSeq" id="WP_167299499.1">
    <property type="nucleotide sequence ID" value="NZ_JAASQV010000002.1"/>
</dbReference>
<keyword evidence="3" id="KW-1185">Reference proteome</keyword>
<feature type="domain" description="DUF6265" evidence="1">
    <location>
        <begin position="23"/>
        <end position="127"/>
    </location>
</feature>
<accession>A0A7X5ZVF3</accession>
<evidence type="ECO:0000313" key="2">
    <source>
        <dbReference type="EMBL" id="NIJ65051.1"/>
    </source>
</evidence>
<evidence type="ECO:0000259" key="1">
    <source>
        <dbReference type="Pfam" id="PF19780"/>
    </source>
</evidence>
<dbReference type="Proteomes" id="UP000564677">
    <property type="component" value="Unassembled WGS sequence"/>
</dbReference>
<dbReference type="InterPro" id="IPR046232">
    <property type="entry name" value="DUF6265"/>
</dbReference>
<reference evidence="2 3" key="1">
    <citation type="submission" date="2020-03" db="EMBL/GenBank/DDBJ databases">
        <title>Genomic Encyclopedia of Type Strains, Phase IV (KMG-IV): sequencing the most valuable type-strain genomes for metagenomic binning, comparative biology and taxonomic classification.</title>
        <authorList>
            <person name="Goeker M."/>
        </authorList>
    </citation>
    <scope>NUCLEOTIDE SEQUENCE [LARGE SCALE GENOMIC DNA]</scope>
    <source>
        <strain evidence="2 3">DSM 4733</strain>
    </source>
</reference>
<organism evidence="2 3">
    <name type="scientific">Sphingomonas leidyi</name>
    <dbReference type="NCBI Taxonomy" id="68569"/>
    <lineage>
        <taxon>Bacteria</taxon>
        <taxon>Pseudomonadati</taxon>
        <taxon>Pseudomonadota</taxon>
        <taxon>Alphaproteobacteria</taxon>
        <taxon>Sphingomonadales</taxon>
        <taxon>Sphingomonadaceae</taxon>
        <taxon>Sphingomonas</taxon>
    </lineage>
</organism>
<name>A0A7X5ZVF3_9SPHN</name>
<evidence type="ECO:0000313" key="3">
    <source>
        <dbReference type="Proteomes" id="UP000564677"/>
    </source>
</evidence>
<comment type="caution">
    <text evidence="2">The sequence shown here is derived from an EMBL/GenBank/DDBJ whole genome shotgun (WGS) entry which is preliminary data.</text>
</comment>
<proteinExistence type="predicted"/>
<dbReference type="AlphaFoldDB" id="A0A7X5ZVF3"/>
<gene>
    <name evidence="2" type="ORF">FHR20_002013</name>
</gene>
<dbReference type="EMBL" id="JAASQV010000002">
    <property type="protein sequence ID" value="NIJ65051.1"/>
    <property type="molecule type" value="Genomic_DNA"/>
</dbReference>
<sequence length="147" mass="16030">MIANIILLAGLGLAGPQEMPFGWLVGKWCTEPRGGRTTCETWEPMGSDQVMRGVTVTTSAKGERSEPMRISGDAGGFVFHAEPAGQAATDFRAAARDAAAQGVTFVNAEHDYPQRIRYWREGEVLMAEISLADGGKPMRWAYRRVAK</sequence>
<dbReference type="Pfam" id="PF19780">
    <property type="entry name" value="DUF6265"/>
    <property type="match status" value="1"/>
</dbReference>